<dbReference type="AlphaFoldDB" id="A0A0G4HUA5"/>
<organism evidence="2">
    <name type="scientific">Chromera velia CCMP2878</name>
    <dbReference type="NCBI Taxonomy" id="1169474"/>
    <lineage>
        <taxon>Eukaryota</taxon>
        <taxon>Sar</taxon>
        <taxon>Alveolata</taxon>
        <taxon>Colpodellida</taxon>
        <taxon>Chromeraceae</taxon>
        <taxon>Chromera</taxon>
    </lineage>
</organism>
<sequence length="324" mass="35213">MELFRRLSWRLPAGNSSRRIGTASALLTMGGLGVSASALNLNGALNFQTGEGGFLGLSAPGGGVWNFLSRGKREQAQEQGPRVDTSDGPIPHDCLFSERNCHGPVVVLDGGRTVQFQERTKAVAFAGGGKRFMSAGYSFRARVLLEREGGVFIGVVDADSPAGGWNSHVHLNAHRKKGFFGIDVSDGDEFFDGEWRDIKIRREVKVGEVLEIRVVRERTDKEAGASPSSSGPKKEEAKGDEMDIRPPVNEYTTKVFYFKNDHPFPILVQELPNHELAPSPAEEKGSKVAAGRAPSQSVSPRVVLAVNKWQGAPCVRLLAFERTD</sequence>
<name>A0A0G4HUA5_9ALVE</name>
<protein>
    <submittedName>
        <fullName evidence="2">Uncharacterized protein</fullName>
    </submittedName>
</protein>
<evidence type="ECO:0000313" key="2">
    <source>
        <dbReference type="EMBL" id="CEM47924.1"/>
    </source>
</evidence>
<proteinExistence type="predicted"/>
<accession>A0A0G4HUA5</accession>
<gene>
    <name evidence="2" type="ORF">Cvel_8581</name>
</gene>
<evidence type="ECO:0000256" key="1">
    <source>
        <dbReference type="SAM" id="MobiDB-lite"/>
    </source>
</evidence>
<feature type="compositionally biased region" description="Basic and acidic residues" evidence="1">
    <location>
        <begin position="232"/>
        <end position="244"/>
    </location>
</feature>
<dbReference type="EMBL" id="CDMZ01003883">
    <property type="protein sequence ID" value="CEM47924.1"/>
    <property type="molecule type" value="Genomic_DNA"/>
</dbReference>
<dbReference type="VEuPathDB" id="CryptoDB:Cvel_8581"/>
<feature type="region of interest" description="Disordered" evidence="1">
    <location>
        <begin position="220"/>
        <end position="245"/>
    </location>
</feature>
<reference evidence="2" key="1">
    <citation type="submission" date="2014-11" db="EMBL/GenBank/DDBJ databases">
        <authorList>
            <person name="Otto D Thomas"/>
            <person name="Naeem Raeece"/>
        </authorList>
    </citation>
    <scope>NUCLEOTIDE SEQUENCE</scope>
</reference>